<dbReference type="EC" id="2.7.7.65" evidence="1"/>
<organism evidence="4 5">
    <name type="scientific">Arsukibacterium ikkense</name>
    <dbReference type="NCBI Taxonomy" id="336831"/>
    <lineage>
        <taxon>Bacteria</taxon>
        <taxon>Pseudomonadati</taxon>
        <taxon>Pseudomonadota</taxon>
        <taxon>Gammaproteobacteria</taxon>
        <taxon>Chromatiales</taxon>
        <taxon>Chromatiaceae</taxon>
        <taxon>Arsukibacterium</taxon>
    </lineage>
</organism>
<name>A0A0M2V4J6_9GAMM</name>
<keyword evidence="2" id="KW-0175">Coiled coil</keyword>
<dbReference type="GO" id="GO:0005886">
    <property type="term" value="C:plasma membrane"/>
    <property type="evidence" value="ECO:0007669"/>
    <property type="project" value="TreeGrafter"/>
</dbReference>
<keyword evidence="5" id="KW-1185">Reference proteome</keyword>
<dbReference type="SUPFAM" id="SSF55073">
    <property type="entry name" value="Nucleotide cyclase"/>
    <property type="match status" value="1"/>
</dbReference>
<dbReference type="Proteomes" id="UP000034228">
    <property type="component" value="Unassembled WGS sequence"/>
</dbReference>
<dbReference type="PATRIC" id="fig|336831.14.peg.1128"/>
<dbReference type="PANTHER" id="PTHR45138:SF2">
    <property type="entry name" value="DIGUANYLATE CYCLASE VDCA"/>
    <property type="match status" value="1"/>
</dbReference>
<dbReference type="CDD" id="cd01949">
    <property type="entry name" value="GGDEF"/>
    <property type="match status" value="1"/>
</dbReference>
<dbReference type="InterPro" id="IPR000160">
    <property type="entry name" value="GGDEF_dom"/>
</dbReference>
<gene>
    <name evidence="4" type="ORF">WG68_14800</name>
</gene>
<dbReference type="GO" id="GO:1902201">
    <property type="term" value="P:negative regulation of bacterial-type flagellum-dependent cell motility"/>
    <property type="evidence" value="ECO:0007669"/>
    <property type="project" value="TreeGrafter"/>
</dbReference>
<dbReference type="AlphaFoldDB" id="A0A0M2V4J6"/>
<dbReference type="PANTHER" id="PTHR45138">
    <property type="entry name" value="REGULATORY COMPONENTS OF SENSORY TRANSDUCTION SYSTEM"/>
    <property type="match status" value="1"/>
</dbReference>
<dbReference type="PROSITE" id="PS50887">
    <property type="entry name" value="GGDEF"/>
    <property type="match status" value="1"/>
</dbReference>
<evidence type="ECO:0000256" key="1">
    <source>
        <dbReference type="ARBA" id="ARBA00012528"/>
    </source>
</evidence>
<evidence type="ECO:0000259" key="3">
    <source>
        <dbReference type="PROSITE" id="PS50887"/>
    </source>
</evidence>
<dbReference type="InterPro" id="IPR029787">
    <property type="entry name" value="Nucleotide_cyclase"/>
</dbReference>
<dbReference type="EMBL" id="LAHO01000015">
    <property type="protein sequence ID" value="KKO44565.1"/>
    <property type="molecule type" value="Genomic_DNA"/>
</dbReference>
<feature type="coiled-coil region" evidence="2">
    <location>
        <begin position="145"/>
        <end position="172"/>
    </location>
</feature>
<protein>
    <recommendedName>
        <fullName evidence="1">diguanylate cyclase</fullName>
        <ecNumber evidence="1">2.7.7.65</ecNumber>
    </recommendedName>
</protein>
<dbReference type="InterPro" id="IPR050469">
    <property type="entry name" value="Diguanylate_Cyclase"/>
</dbReference>
<dbReference type="InterPro" id="IPR043128">
    <property type="entry name" value="Rev_trsase/Diguanyl_cyclase"/>
</dbReference>
<dbReference type="RefSeq" id="WP_046558491.1">
    <property type="nucleotide sequence ID" value="NZ_LAHO01000015.1"/>
</dbReference>
<proteinExistence type="predicted"/>
<evidence type="ECO:0000313" key="5">
    <source>
        <dbReference type="Proteomes" id="UP000034228"/>
    </source>
</evidence>
<dbReference type="Gene3D" id="3.30.70.270">
    <property type="match status" value="1"/>
</dbReference>
<comment type="caution">
    <text evidence="4">The sequence shown here is derived from an EMBL/GenBank/DDBJ whole genome shotgun (WGS) entry which is preliminary data.</text>
</comment>
<dbReference type="SMART" id="SM00267">
    <property type="entry name" value="GGDEF"/>
    <property type="match status" value="1"/>
</dbReference>
<accession>A0A0M2V4J6</accession>
<dbReference type="Pfam" id="PF00990">
    <property type="entry name" value="GGDEF"/>
    <property type="match status" value="1"/>
</dbReference>
<dbReference type="GO" id="GO:0052621">
    <property type="term" value="F:diguanylate cyclase activity"/>
    <property type="evidence" value="ECO:0007669"/>
    <property type="project" value="UniProtKB-EC"/>
</dbReference>
<sequence length="340" mass="38270">MKYQDTLQQALEKAGLVKAFLQHNQLAIHPINYAVAYDYISGNNAELCQAIEQKLASKAGFDDFIMAELYQRWLADENAEQEQLLQDVTGIVGRLSGYTDLAAEATGLFIQQLDQQLHQLAATPAALGEIAAAIKTQTHTYQQQQQQLHQQLAMANQQSHQLRHELEQLKLQKMQDPLTGLYNRIAMQNQVDIWLTEQPQRQIAAIVIDIDHFSRFNQDYGNTIGDVILSKVARKVGSYVQASGLPVRSGGEEFILLLPDVDLRTANEIAEQVRKGVEKLRFVSSRDKKSLPKITISLGVSLFQAKESWYQFLARSSQVLKLAKERGRNQVADELMLQPG</sequence>
<feature type="domain" description="GGDEF" evidence="3">
    <location>
        <begin position="201"/>
        <end position="336"/>
    </location>
</feature>
<reference evidence="4 5" key="1">
    <citation type="submission" date="2015-03" db="EMBL/GenBank/DDBJ databases">
        <title>Draft genome sequences of two protease-producing strains of Arsukibacterium isolated from two cold and alkaline environments.</title>
        <authorList>
            <person name="Lylloff J.E."/>
            <person name="Skov L.B."/>
            <person name="Jepsen M."/>
            <person name="Hallin P.F."/>
            <person name="Sorensen S.J."/>
            <person name="Stougaard P."/>
            <person name="Glaring M.A."/>
        </authorList>
    </citation>
    <scope>NUCLEOTIDE SEQUENCE [LARGE SCALE GENOMIC DNA]</scope>
    <source>
        <strain evidence="4 5">GCM72</strain>
    </source>
</reference>
<dbReference type="STRING" id="336831.WG68_14800"/>
<evidence type="ECO:0000256" key="2">
    <source>
        <dbReference type="SAM" id="Coils"/>
    </source>
</evidence>
<evidence type="ECO:0000313" key="4">
    <source>
        <dbReference type="EMBL" id="KKO44565.1"/>
    </source>
</evidence>
<dbReference type="NCBIfam" id="TIGR00254">
    <property type="entry name" value="GGDEF"/>
    <property type="match status" value="1"/>
</dbReference>
<dbReference type="OrthoDB" id="9812260at2"/>
<dbReference type="GO" id="GO:0043709">
    <property type="term" value="P:cell adhesion involved in single-species biofilm formation"/>
    <property type="evidence" value="ECO:0007669"/>
    <property type="project" value="TreeGrafter"/>
</dbReference>